<organism evidence="1 2">
    <name type="scientific">Candidatus Taenaricola geysiri</name>
    <dbReference type="NCBI Taxonomy" id="1974752"/>
    <lineage>
        <taxon>Bacteria</taxon>
        <taxon>Pseudomonadati</taxon>
        <taxon>Candidatus Omnitrophota</taxon>
        <taxon>Candidatus Taenaricola</taxon>
    </lineage>
</organism>
<comment type="caution">
    <text evidence="1">The sequence shown here is derived from an EMBL/GenBank/DDBJ whole genome shotgun (WGS) entry which is preliminary data.</text>
</comment>
<dbReference type="Proteomes" id="UP000231267">
    <property type="component" value="Unassembled WGS sequence"/>
</dbReference>
<gene>
    <name evidence="1" type="ORF">COW11_04975</name>
</gene>
<dbReference type="EMBL" id="PFGP01000112">
    <property type="protein sequence ID" value="PIW66124.1"/>
    <property type="molecule type" value="Genomic_DNA"/>
</dbReference>
<sequence length="95" mass="11177">MLFRYKKAYLKKFDSFKPAEKELVISADRQIRHYYVARVSPYGLRIKKLYSDNSANIFEARVSDKIRIIWVHSGSLVSFAFLGSHDEAKRYIKSI</sequence>
<dbReference type="AlphaFoldDB" id="A0A2J0LGZ2"/>
<name>A0A2J0LGZ2_9BACT</name>
<protein>
    <submittedName>
        <fullName evidence="1">Uncharacterized protein</fullName>
    </submittedName>
</protein>
<evidence type="ECO:0000313" key="1">
    <source>
        <dbReference type="EMBL" id="PIW66124.1"/>
    </source>
</evidence>
<accession>A0A2J0LGZ2</accession>
<reference evidence="1 2" key="1">
    <citation type="submission" date="2017-09" db="EMBL/GenBank/DDBJ databases">
        <title>Depth-based differentiation of microbial function through sediment-hosted aquifers and enrichment of novel symbionts in the deep terrestrial subsurface.</title>
        <authorList>
            <person name="Probst A.J."/>
            <person name="Ladd B."/>
            <person name="Jarett J.K."/>
            <person name="Geller-Mcgrath D.E."/>
            <person name="Sieber C.M."/>
            <person name="Emerson J.B."/>
            <person name="Anantharaman K."/>
            <person name="Thomas B.C."/>
            <person name="Malmstrom R."/>
            <person name="Stieglmeier M."/>
            <person name="Klingl A."/>
            <person name="Woyke T."/>
            <person name="Ryan C.M."/>
            <person name="Banfield J.F."/>
        </authorList>
    </citation>
    <scope>NUCLEOTIDE SEQUENCE [LARGE SCALE GENOMIC DNA]</scope>
    <source>
        <strain evidence="1">CG12_big_fil_rev_8_21_14_0_65_43_15</strain>
    </source>
</reference>
<proteinExistence type="predicted"/>
<evidence type="ECO:0000313" key="2">
    <source>
        <dbReference type="Proteomes" id="UP000231267"/>
    </source>
</evidence>